<feature type="domain" description="Methylguanine DNA methyltransferase ribonuclease-like" evidence="11">
    <location>
        <begin position="5"/>
        <end position="70"/>
    </location>
</feature>
<feature type="active site" description="Nucleophile; methyl group acceptor" evidence="9">
    <location>
        <position position="130"/>
    </location>
</feature>
<dbReference type="InterPro" id="IPR014048">
    <property type="entry name" value="MethylDNA_cys_MeTrfase_DNA-bd"/>
</dbReference>
<reference evidence="12 13" key="1">
    <citation type="journal article" date="2016" name="Front. Microbiol.">
        <title>Comprehensive Phylogenetic Analysis of Bovine Non-aureus Staphylococci Species Based on Whole-Genome Sequencing.</title>
        <authorList>
            <person name="Naushad S."/>
            <person name="Barkema H.W."/>
            <person name="Luby C."/>
            <person name="Condas L.A."/>
            <person name="Nobrega D.B."/>
            <person name="Carson D.A."/>
            <person name="De Buck J."/>
        </authorList>
    </citation>
    <scope>NUCLEOTIDE SEQUENCE [LARGE SCALE GENOMIC DNA]</scope>
    <source>
        <strain evidence="12 13">SNUC 761</strain>
    </source>
</reference>
<keyword evidence="4 9" id="KW-0489">Methyltransferase</keyword>
<dbReference type="Gene3D" id="1.10.10.10">
    <property type="entry name" value="Winged helix-like DNA-binding domain superfamily/Winged helix DNA-binding domain"/>
    <property type="match status" value="1"/>
</dbReference>
<name>A0A2T4KI82_9STAP</name>
<dbReference type="InterPro" id="IPR001497">
    <property type="entry name" value="MethylDNA_cys_MeTrfase_AS"/>
</dbReference>
<dbReference type="SUPFAM" id="SSF46767">
    <property type="entry name" value="Methylated DNA-protein cysteine methyltransferase, C-terminal domain"/>
    <property type="match status" value="1"/>
</dbReference>
<comment type="similarity">
    <text evidence="2 9">Belongs to the MGMT family.</text>
</comment>
<comment type="subcellular location">
    <subcellularLocation>
        <location evidence="9">Cytoplasm</location>
    </subcellularLocation>
</comment>
<evidence type="ECO:0000256" key="4">
    <source>
        <dbReference type="ARBA" id="ARBA00022603"/>
    </source>
</evidence>
<dbReference type="HAMAP" id="MF_00772">
    <property type="entry name" value="OGT"/>
    <property type="match status" value="1"/>
</dbReference>
<evidence type="ECO:0000259" key="10">
    <source>
        <dbReference type="Pfam" id="PF01035"/>
    </source>
</evidence>
<keyword evidence="5 9" id="KW-0808">Transferase</keyword>
<dbReference type="InterPro" id="IPR036388">
    <property type="entry name" value="WH-like_DNA-bd_sf"/>
</dbReference>
<dbReference type="GO" id="GO:0032259">
    <property type="term" value="P:methylation"/>
    <property type="evidence" value="ECO:0007669"/>
    <property type="project" value="UniProtKB-KW"/>
</dbReference>
<dbReference type="Gene3D" id="3.30.160.70">
    <property type="entry name" value="Methylated DNA-protein cysteine methyltransferase domain"/>
    <property type="match status" value="1"/>
</dbReference>
<dbReference type="EMBL" id="PYZL01000022">
    <property type="protein sequence ID" value="PTE73676.1"/>
    <property type="molecule type" value="Genomic_DNA"/>
</dbReference>
<dbReference type="EC" id="2.1.1.63" evidence="9"/>
<accession>A0A2T4KI82</accession>
<sequence length="173" mass="19378">MPYSMLYKSPVKNLEIISDGSNITHVLYKHDTSTLSYPEKPDLKVFQSVTRWLDDYFLGNNPTIDFPLAPSGTDFQKSVWKILQTIEYGELKTYGHLAQEVGRQLNKPKMSAQAVGGAVGRNPISIIIPCHRIVGKDGSLTGYGGTIDNKIKLLELERVNMAQIYRPTHTTKP</sequence>
<evidence type="ECO:0000313" key="13">
    <source>
        <dbReference type="Proteomes" id="UP000242547"/>
    </source>
</evidence>
<proteinExistence type="inferred from homology"/>
<dbReference type="Pfam" id="PF01035">
    <property type="entry name" value="DNA_binding_1"/>
    <property type="match status" value="1"/>
</dbReference>
<organism evidence="12 13">
    <name type="scientific">Staphylococcus devriesei</name>
    <dbReference type="NCBI Taxonomy" id="586733"/>
    <lineage>
        <taxon>Bacteria</taxon>
        <taxon>Bacillati</taxon>
        <taxon>Bacillota</taxon>
        <taxon>Bacilli</taxon>
        <taxon>Bacillales</taxon>
        <taxon>Staphylococcaceae</taxon>
        <taxon>Staphylococcus</taxon>
    </lineage>
</organism>
<evidence type="ECO:0000259" key="11">
    <source>
        <dbReference type="Pfam" id="PF02870"/>
    </source>
</evidence>
<evidence type="ECO:0000256" key="9">
    <source>
        <dbReference type="HAMAP-Rule" id="MF_00772"/>
    </source>
</evidence>
<dbReference type="Proteomes" id="UP000242547">
    <property type="component" value="Unassembled WGS sequence"/>
</dbReference>
<dbReference type="RefSeq" id="WP_107505931.1">
    <property type="nucleotide sequence ID" value="NZ_CP130489.1"/>
</dbReference>
<protein>
    <recommendedName>
        <fullName evidence="9">Methylated-DNA--protein-cysteine methyltransferase</fullName>
        <ecNumber evidence="9">2.1.1.63</ecNumber>
    </recommendedName>
    <alternativeName>
        <fullName evidence="9">6-O-methylguanine-DNA methyltransferase</fullName>
        <shortName evidence="9">MGMT</shortName>
    </alternativeName>
    <alternativeName>
        <fullName evidence="9">O-6-methylguanine-DNA-alkyltransferase</fullName>
    </alternativeName>
</protein>
<comment type="catalytic activity">
    <reaction evidence="1 9">
        <text>a 4-O-methyl-thymidine in DNA + L-cysteinyl-[protein] = a thymidine in DNA + S-methyl-L-cysteinyl-[protein]</text>
        <dbReference type="Rhea" id="RHEA:53428"/>
        <dbReference type="Rhea" id="RHEA-COMP:10131"/>
        <dbReference type="Rhea" id="RHEA-COMP:10132"/>
        <dbReference type="Rhea" id="RHEA-COMP:13555"/>
        <dbReference type="Rhea" id="RHEA-COMP:13556"/>
        <dbReference type="ChEBI" id="CHEBI:29950"/>
        <dbReference type="ChEBI" id="CHEBI:82612"/>
        <dbReference type="ChEBI" id="CHEBI:137386"/>
        <dbReference type="ChEBI" id="CHEBI:137387"/>
        <dbReference type="EC" id="2.1.1.63"/>
    </reaction>
</comment>
<evidence type="ECO:0000313" key="12">
    <source>
        <dbReference type="EMBL" id="PTE73676.1"/>
    </source>
</evidence>
<feature type="domain" description="Methylated-DNA-[protein]-cysteine S-methyltransferase DNA binding" evidence="10">
    <location>
        <begin position="74"/>
        <end position="159"/>
    </location>
</feature>
<dbReference type="InterPro" id="IPR008332">
    <property type="entry name" value="MethylG_MeTrfase_N"/>
</dbReference>
<dbReference type="InterPro" id="IPR036217">
    <property type="entry name" value="MethylDNA_cys_MeTrfase_DNAb"/>
</dbReference>
<dbReference type="AlphaFoldDB" id="A0A2T4KI82"/>
<dbReference type="SUPFAM" id="SSF53155">
    <property type="entry name" value="Methylated DNA-protein cysteine methyltransferase domain"/>
    <property type="match status" value="1"/>
</dbReference>
<evidence type="ECO:0000256" key="7">
    <source>
        <dbReference type="ARBA" id="ARBA00023204"/>
    </source>
</evidence>
<dbReference type="GO" id="GO:0003908">
    <property type="term" value="F:methylated-DNA-[protein]-cysteine S-methyltransferase activity"/>
    <property type="evidence" value="ECO:0007669"/>
    <property type="project" value="UniProtKB-UniRule"/>
</dbReference>
<comment type="catalytic activity">
    <reaction evidence="8 9">
        <text>a 6-O-methyl-2'-deoxyguanosine in DNA + L-cysteinyl-[protein] = S-methyl-L-cysteinyl-[protein] + a 2'-deoxyguanosine in DNA</text>
        <dbReference type="Rhea" id="RHEA:24000"/>
        <dbReference type="Rhea" id="RHEA-COMP:10131"/>
        <dbReference type="Rhea" id="RHEA-COMP:10132"/>
        <dbReference type="Rhea" id="RHEA-COMP:11367"/>
        <dbReference type="Rhea" id="RHEA-COMP:11368"/>
        <dbReference type="ChEBI" id="CHEBI:29950"/>
        <dbReference type="ChEBI" id="CHEBI:82612"/>
        <dbReference type="ChEBI" id="CHEBI:85445"/>
        <dbReference type="ChEBI" id="CHEBI:85448"/>
        <dbReference type="EC" id="2.1.1.63"/>
    </reaction>
</comment>
<comment type="miscellaneous">
    <text evidence="9">This enzyme catalyzes only one turnover and therefore is not strictly catalytic. According to one definition, an enzyme is a biocatalyst that acts repeatedly and over many reaction cycles.</text>
</comment>
<dbReference type="Pfam" id="PF02870">
    <property type="entry name" value="Methyltransf_1N"/>
    <property type="match status" value="1"/>
</dbReference>
<keyword evidence="3 9" id="KW-0963">Cytoplasm</keyword>
<evidence type="ECO:0000256" key="3">
    <source>
        <dbReference type="ARBA" id="ARBA00022490"/>
    </source>
</evidence>
<evidence type="ECO:0000256" key="2">
    <source>
        <dbReference type="ARBA" id="ARBA00008711"/>
    </source>
</evidence>
<keyword evidence="6 9" id="KW-0227">DNA damage</keyword>
<evidence type="ECO:0000256" key="5">
    <source>
        <dbReference type="ARBA" id="ARBA00022679"/>
    </source>
</evidence>
<evidence type="ECO:0000256" key="1">
    <source>
        <dbReference type="ARBA" id="ARBA00001286"/>
    </source>
</evidence>
<dbReference type="FunFam" id="1.10.10.10:FF:000214">
    <property type="entry name" value="Methylated-DNA--protein-cysteine methyltransferase"/>
    <property type="match status" value="1"/>
</dbReference>
<dbReference type="InterPro" id="IPR023546">
    <property type="entry name" value="MGMT"/>
</dbReference>
<comment type="function">
    <text evidence="9">Involved in the cellular defense against the biological effects of O6-methylguanine (O6-MeG) and O4-methylthymine (O4-MeT) in DNA. Repairs the methylated nucleobase in DNA by stoichiometrically transferring the methyl group to a cysteine residue in the enzyme. This is a suicide reaction: the enzyme is irreversibly inactivated.</text>
</comment>
<comment type="caution">
    <text evidence="12">The sequence shown here is derived from an EMBL/GenBank/DDBJ whole genome shotgun (WGS) entry which is preliminary data.</text>
</comment>
<dbReference type="PANTHER" id="PTHR10815">
    <property type="entry name" value="METHYLATED-DNA--PROTEIN-CYSTEINE METHYLTRANSFERASE"/>
    <property type="match status" value="1"/>
</dbReference>
<evidence type="ECO:0000256" key="8">
    <source>
        <dbReference type="ARBA" id="ARBA00049348"/>
    </source>
</evidence>
<gene>
    <name evidence="12" type="ORF">BUY44_04875</name>
</gene>
<evidence type="ECO:0000256" key="6">
    <source>
        <dbReference type="ARBA" id="ARBA00022763"/>
    </source>
</evidence>
<dbReference type="GO" id="GO:0005737">
    <property type="term" value="C:cytoplasm"/>
    <property type="evidence" value="ECO:0007669"/>
    <property type="project" value="UniProtKB-SubCell"/>
</dbReference>
<dbReference type="CDD" id="cd06445">
    <property type="entry name" value="ATase"/>
    <property type="match status" value="1"/>
</dbReference>
<dbReference type="PANTHER" id="PTHR10815:SF5">
    <property type="entry name" value="METHYLATED-DNA--PROTEIN-CYSTEINE METHYLTRANSFERASE"/>
    <property type="match status" value="1"/>
</dbReference>
<dbReference type="PROSITE" id="PS00374">
    <property type="entry name" value="MGMT"/>
    <property type="match status" value="1"/>
</dbReference>
<keyword evidence="7 9" id="KW-0234">DNA repair</keyword>
<dbReference type="InterPro" id="IPR036631">
    <property type="entry name" value="MGMT_N_sf"/>
</dbReference>
<dbReference type="NCBIfam" id="TIGR00589">
    <property type="entry name" value="ogt"/>
    <property type="match status" value="1"/>
</dbReference>
<dbReference type="GO" id="GO:0006307">
    <property type="term" value="P:DNA alkylation repair"/>
    <property type="evidence" value="ECO:0007669"/>
    <property type="project" value="UniProtKB-UniRule"/>
</dbReference>